<keyword evidence="6 13" id="KW-0547">Nucleotide-binding</keyword>
<comment type="catalytic activity">
    <reaction evidence="12 13">
        <text>L-seryl-[protein] + ATP = O-phospho-L-seryl-[protein] + ADP + H(+)</text>
        <dbReference type="Rhea" id="RHEA:17989"/>
        <dbReference type="Rhea" id="RHEA-COMP:9863"/>
        <dbReference type="Rhea" id="RHEA-COMP:11604"/>
        <dbReference type="ChEBI" id="CHEBI:15378"/>
        <dbReference type="ChEBI" id="CHEBI:29999"/>
        <dbReference type="ChEBI" id="CHEBI:30616"/>
        <dbReference type="ChEBI" id="CHEBI:83421"/>
        <dbReference type="ChEBI" id="CHEBI:456216"/>
        <dbReference type="EC" id="2.7.11.1"/>
    </reaction>
</comment>
<feature type="domain" description="Bulb-type lectin" evidence="16">
    <location>
        <begin position="28"/>
        <end position="150"/>
    </location>
</feature>
<dbReference type="InterPro" id="IPR001480">
    <property type="entry name" value="Bulb-type_lectin_dom"/>
</dbReference>
<keyword evidence="14 18" id="KW-0812">Transmembrane</keyword>
<evidence type="ECO:0000259" key="15">
    <source>
        <dbReference type="PROSITE" id="PS50011"/>
    </source>
</evidence>
<dbReference type="PROSITE" id="PS50948">
    <property type="entry name" value="PAN"/>
    <property type="match status" value="1"/>
</dbReference>
<dbReference type="CDD" id="cd14066">
    <property type="entry name" value="STKc_IRAK"/>
    <property type="match status" value="1"/>
</dbReference>
<keyword evidence="18" id="KW-0675">Receptor</keyword>
<evidence type="ECO:0000259" key="16">
    <source>
        <dbReference type="PROSITE" id="PS50927"/>
    </source>
</evidence>
<comment type="subcellular location">
    <subcellularLocation>
        <location evidence="1">Cell membrane</location>
        <topology evidence="1">Single-pass type I membrane protein</topology>
    </subcellularLocation>
</comment>
<dbReference type="InterPro" id="IPR001245">
    <property type="entry name" value="Ser-Thr/Tyr_kinase_cat_dom"/>
</dbReference>
<dbReference type="PIRSF" id="PIRSF000641">
    <property type="entry name" value="SRK"/>
    <property type="match status" value="1"/>
</dbReference>
<dbReference type="SUPFAM" id="SSF51110">
    <property type="entry name" value="alpha-D-mannose-specific plant lectins"/>
    <property type="match status" value="1"/>
</dbReference>
<proteinExistence type="inferred from homology"/>
<name>A0AAV3PU60_LITER</name>
<keyword evidence="19" id="KW-1185">Reference proteome</keyword>
<reference evidence="18 19" key="1">
    <citation type="submission" date="2024-01" db="EMBL/GenBank/DDBJ databases">
        <title>The complete chloroplast genome sequence of Lithospermum erythrorhizon: insights into the phylogenetic relationship among Boraginaceae species and the maternal lineages of purple gromwells.</title>
        <authorList>
            <person name="Okada T."/>
            <person name="Watanabe K."/>
        </authorList>
    </citation>
    <scope>NUCLEOTIDE SEQUENCE [LARGE SCALE GENOMIC DNA]</scope>
</reference>
<comment type="similarity">
    <text evidence="13">Belongs to the protein kinase superfamily. Ser/Thr protein kinase family.</text>
</comment>
<dbReference type="GO" id="GO:0048544">
    <property type="term" value="P:recognition of pollen"/>
    <property type="evidence" value="ECO:0007669"/>
    <property type="project" value="InterPro"/>
</dbReference>
<keyword evidence="4 13" id="KW-0808">Transferase</keyword>
<keyword evidence="9" id="KW-1015">Disulfide bond</keyword>
<organism evidence="18 19">
    <name type="scientific">Lithospermum erythrorhizon</name>
    <name type="common">Purple gromwell</name>
    <name type="synonym">Lithospermum officinale var. erythrorhizon</name>
    <dbReference type="NCBI Taxonomy" id="34254"/>
    <lineage>
        <taxon>Eukaryota</taxon>
        <taxon>Viridiplantae</taxon>
        <taxon>Streptophyta</taxon>
        <taxon>Embryophyta</taxon>
        <taxon>Tracheophyta</taxon>
        <taxon>Spermatophyta</taxon>
        <taxon>Magnoliopsida</taxon>
        <taxon>eudicotyledons</taxon>
        <taxon>Gunneridae</taxon>
        <taxon>Pentapetalae</taxon>
        <taxon>asterids</taxon>
        <taxon>lamiids</taxon>
        <taxon>Boraginales</taxon>
        <taxon>Boraginaceae</taxon>
        <taxon>Boraginoideae</taxon>
        <taxon>Lithospermeae</taxon>
        <taxon>Lithospermum</taxon>
    </lineage>
</organism>
<dbReference type="Gene3D" id="3.30.200.20">
    <property type="entry name" value="Phosphorylase Kinase, domain 1"/>
    <property type="match status" value="1"/>
</dbReference>
<dbReference type="Gene3D" id="2.90.10.10">
    <property type="entry name" value="Bulb-type lectin domain"/>
    <property type="match status" value="1"/>
</dbReference>
<keyword evidence="5" id="KW-0732">Signal</keyword>
<evidence type="ECO:0000256" key="10">
    <source>
        <dbReference type="ARBA" id="ARBA00023180"/>
    </source>
</evidence>
<dbReference type="Pfam" id="PF08276">
    <property type="entry name" value="PAN_2"/>
    <property type="match status" value="1"/>
</dbReference>
<dbReference type="SMART" id="SM00473">
    <property type="entry name" value="PAN_AP"/>
    <property type="match status" value="1"/>
</dbReference>
<dbReference type="EMBL" id="BAABME010002435">
    <property type="protein sequence ID" value="GAA0154621.1"/>
    <property type="molecule type" value="Genomic_DNA"/>
</dbReference>
<dbReference type="InterPro" id="IPR008271">
    <property type="entry name" value="Ser/Thr_kinase_AS"/>
</dbReference>
<evidence type="ECO:0000313" key="18">
    <source>
        <dbReference type="EMBL" id="GAA0154621.1"/>
    </source>
</evidence>
<evidence type="ECO:0000256" key="7">
    <source>
        <dbReference type="ARBA" id="ARBA00022777"/>
    </source>
</evidence>
<dbReference type="InterPro" id="IPR003609">
    <property type="entry name" value="Pan_app"/>
</dbReference>
<keyword evidence="14" id="KW-1133">Transmembrane helix</keyword>
<dbReference type="GO" id="GO:0005886">
    <property type="term" value="C:plasma membrane"/>
    <property type="evidence" value="ECO:0007669"/>
    <property type="project" value="UniProtKB-SubCell"/>
</dbReference>
<gene>
    <name evidence="18" type="ORF">LIER_12552</name>
</gene>
<dbReference type="AlphaFoldDB" id="A0AAV3PU60"/>
<dbReference type="InterPro" id="IPR011009">
    <property type="entry name" value="Kinase-like_dom_sf"/>
</dbReference>
<feature type="domain" description="Apple" evidence="17">
    <location>
        <begin position="340"/>
        <end position="421"/>
    </location>
</feature>
<dbReference type="EC" id="2.7.11.1" evidence="13"/>
<dbReference type="Pfam" id="PF01453">
    <property type="entry name" value="B_lectin"/>
    <property type="match status" value="1"/>
</dbReference>
<evidence type="ECO:0000256" key="11">
    <source>
        <dbReference type="ARBA" id="ARBA00047899"/>
    </source>
</evidence>
<evidence type="ECO:0000256" key="3">
    <source>
        <dbReference type="ARBA" id="ARBA00022527"/>
    </source>
</evidence>
<evidence type="ECO:0000313" key="19">
    <source>
        <dbReference type="Proteomes" id="UP001454036"/>
    </source>
</evidence>
<evidence type="ECO:0000256" key="13">
    <source>
        <dbReference type="PIRNR" id="PIRNR000641"/>
    </source>
</evidence>
<dbReference type="GO" id="GO:0004674">
    <property type="term" value="F:protein serine/threonine kinase activity"/>
    <property type="evidence" value="ECO:0007669"/>
    <property type="project" value="UniProtKB-KW"/>
</dbReference>
<sequence length="797" mass="89140">MKNYLYKGLSCIVVVVYILYCIETSRAADSLAISQSLSAEDYIVSAQAEFRLGFFSPNDSGKVYVGIWYNTIPKQTVVWIANRDSPLNDMNGVLRIGDDGNLILVDGTEATVWSTGVPNLSSKATVVQLLDSGNLVLKERNGGGSFIWQSFEHPSDALLAGMKLGYDQRTGLNLSLTSWKSFDDPSSGDYTFGISSEGLPQAVTWKHSSKKFRSGPWNGKDFGGLIFEEFPFTPVATVNSESAYFGFSLNNTSHLVMAKLTSIGEFQFLRWDYTRSDWLDLQTVPRDYCGSYRYCGVNAICKTGVSRPCSCFVGHTPRNAQQWDTRIWDSGCVRKYPLNCPKGERFIAVDGVKMPDLLQIMVDTNQAGDKCETKCLNNCSCTAYAATRVQGGNGCLFWFGNLIDTRKLDVQTDFKLYIRITAADLDIGYVDSDKNNNRRMIIITVTTISAFLLLLGAAFIVWKRKSHQEATQQGSQVTDAENFEIPCFDLPTIAKATQNFSDVNKIGEGGFGPVYKGVLSNGQEVAIKRLSGDSFQGHRECKTEITLIGKLQHRNLVRILGYCIEGEERILIYEYMPNGSLDCCLFGDTEHDKMHLLVWRNRFSIIVGIARGLLYLHRDSRLRIIHRDLKASNVLLDFEMNPKISDFGMARAFAEKQFTVMTRMIAGTYGYMAPEYALRGMFSMKSDVFSFGVLVLEIVSGQRNSHFLHPEHNLSLLGHAWNLWVEGSALELIDPRMEDSFSSSDVLRCIQVGLLCVQKHSDERPAMSSVLMMLDSEFTVLPQPNRPGFSTEILSDC</sequence>
<dbReference type="PANTHER" id="PTHR27002">
    <property type="entry name" value="RECEPTOR-LIKE SERINE/THREONINE-PROTEIN KINASE SD1-8"/>
    <property type="match status" value="1"/>
</dbReference>
<evidence type="ECO:0000256" key="4">
    <source>
        <dbReference type="ARBA" id="ARBA00022679"/>
    </source>
</evidence>
<evidence type="ECO:0000259" key="17">
    <source>
        <dbReference type="PROSITE" id="PS50948"/>
    </source>
</evidence>
<dbReference type="GO" id="GO:0005524">
    <property type="term" value="F:ATP binding"/>
    <property type="evidence" value="ECO:0007669"/>
    <property type="project" value="UniProtKB-KW"/>
</dbReference>
<dbReference type="Gene3D" id="1.10.510.10">
    <property type="entry name" value="Transferase(Phosphotransferase) domain 1"/>
    <property type="match status" value="1"/>
</dbReference>
<evidence type="ECO:0000256" key="5">
    <source>
        <dbReference type="ARBA" id="ARBA00022729"/>
    </source>
</evidence>
<dbReference type="SUPFAM" id="SSF56112">
    <property type="entry name" value="Protein kinase-like (PK-like)"/>
    <property type="match status" value="1"/>
</dbReference>
<dbReference type="FunFam" id="1.10.510.10:FF:000060">
    <property type="entry name" value="G-type lectin S-receptor-like serine/threonine-protein kinase"/>
    <property type="match status" value="1"/>
</dbReference>
<evidence type="ECO:0000256" key="2">
    <source>
        <dbReference type="ARBA" id="ARBA00022475"/>
    </source>
</evidence>
<keyword evidence="2" id="KW-1003">Cell membrane</keyword>
<keyword evidence="10" id="KW-0325">Glycoprotein</keyword>
<protein>
    <recommendedName>
        <fullName evidence="13">Receptor-like serine/threonine-protein kinase</fullName>
        <ecNumber evidence="13">2.7.11.1</ecNumber>
    </recommendedName>
</protein>
<dbReference type="PROSITE" id="PS50011">
    <property type="entry name" value="PROTEIN_KINASE_DOM"/>
    <property type="match status" value="1"/>
</dbReference>
<dbReference type="InterPro" id="IPR036426">
    <property type="entry name" value="Bulb-type_lectin_dom_sf"/>
</dbReference>
<dbReference type="CDD" id="cd00028">
    <property type="entry name" value="B_lectin"/>
    <property type="match status" value="1"/>
</dbReference>
<dbReference type="PROSITE" id="PS50927">
    <property type="entry name" value="BULB_LECTIN"/>
    <property type="match status" value="1"/>
</dbReference>
<dbReference type="SMART" id="SM00220">
    <property type="entry name" value="S_TKc"/>
    <property type="match status" value="1"/>
</dbReference>
<dbReference type="PANTHER" id="PTHR27002:SF1119">
    <property type="entry name" value="PROTEIN KINASE DOMAIN-CONTAINING PROTEIN"/>
    <property type="match status" value="1"/>
</dbReference>
<keyword evidence="3 13" id="KW-0723">Serine/threonine-protein kinase</keyword>
<dbReference type="InterPro" id="IPR000719">
    <property type="entry name" value="Prot_kinase_dom"/>
</dbReference>
<comment type="caution">
    <text evidence="18">The sequence shown here is derived from an EMBL/GenBank/DDBJ whole genome shotgun (WGS) entry which is preliminary data.</text>
</comment>
<dbReference type="Pfam" id="PF07714">
    <property type="entry name" value="PK_Tyr_Ser-Thr"/>
    <property type="match status" value="1"/>
</dbReference>
<dbReference type="CDD" id="cd01098">
    <property type="entry name" value="PAN_AP_plant"/>
    <property type="match status" value="1"/>
</dbReference>
<dbReference type="SMART" id="SM00108">
    <property type="entry name" value="B_lectin"/>
    <property type="match status" value="1"/>
</dbReference>
<dbReference type="FunFam" id="3.30.200.20:FF:000195">
    <property type="entry name" value="G-type lectin S-receptor-like serine/threonine-protein kinase"/>
    <property type="match status" value="1"/>
</dbReference>
<accession>A0AAV3PU60</accession>
<dbReference type="Proteomes" id="UP001454036">
    <property type="component" value="Unassembled WGS sequence"/>
</dbReference>
<dbReference type="Pfam" id="PF00954">
    <property type="entry name" value="S_locus_glycop"/>
    <property type="match status" value="1"/>
</dbReference>
<dbReference type="InterPro" id="IPR000858">
    <property type="entry name" value="S_locus_glycoprot_dom"/>
</dbReference>
<feature type="transmembrane region" description="Helical" evidence="14">
    <location>
        <begin position="440"/>
        <end position="462"/>
    </location>
</feature>
<keyword evidence="8 13" id="KW-0067">ATP-binding</keyword>
<feature type="domain" description="Protein kinase" evidence="15">
    <location>
        <begin position="500"/>
        <end position="779"/>
    </location>
</feature>
<evidence type="ECO:0000256" key="1">
    <source>
        <dbReference type="ARBA" id="ARBA00004251"/>
    </source>
</evidence>
<dbReference type="FunFam" id="2.90.10.10:FF:000001">
    <property type="entry name" value="G-type lectin S-receptor-like serine/threonine-protein kinase"/>
    <property type="match status" value="1"/>
</dbReference>
<dbReference type="InterPro" id="IPR024171">
    <property type="entry name" value="SRK-like_kinase"/>
</dbReference>
<evidence type="ECO:0000256" key="12">
    <source>
        <dbReference type="ARBA" id="ARBA00048679"/>
    </source>
</evidence>
<evidence type="ECO:0000256" key="8">
    <source>
        <dbReference type="ARBA" id="ARBA00022840"/>
    </source>
</evidence>
<evidence type="ECO:0000256" key="6">
    <source>
        <dbReference type="ARBA" id="ARBA00022741"/>
    </source>
</evidence>
<comment type="catalytic activity">
    <reaction evidence="11 13">
        <text>L-threonyl-[protein] + ATP = O-phospho-L-threonyl-[protein] + ADP + H(+)</text>
        <dbReference type="Rhea" id="RHEA:46608"/>
        <dbReference type="Rhea" id="RHEA-COMP:11060"/>
        <dbReference type="Rhea" id="RHEA-COMP:11605"/>
        <dbReference type="ChEBI" id="CHEBI:15378"/>
        <dbReference type="ChEBI" id="CHEBI:30013"/>
        <dbReference type="ChEBI" id="CHEBI:30616"/>
        <dbReference type="ChEBI" id="CHEBI:61977"/>
        <dbReference type="ChEBI" id="CHEBI:456216"/>
        <dbReference type="EC" id="2.7.11.1"/>
    </reaction>
</comment>
<dbReference type="PROSITE" id="PS00108">
    <property type="entry name" value="PROTEIN_KINASE_ST"/>
    <property type="match status" value="1"/>
</dbReference>
<keyword evidence="7 13" id="KW-0418">Kinase</keyword>
<evidence type="ECO:0000256" key="9">
    <source>
        <dbReference type="ARBA" id="ARBA00023157"/>
    </source>
</evidence>
<keyword evidence="14" id="KW-0472">Membrane</keyword>
<evidence type="ECO:0000256" key="14">
    <source>
        <dbReference type="SAM" id="Phobius"/>
    </source>
</evidence>